<reference evidence="5" key="1">
    <citation type="journal article" date="2018" name="Nat. Plants">
        <title>Whole-genome landscape of Medicago truncatula symbiotic genes.</title>
        <authorList>
            <person name="Pecrix Y."/>
            <person name="Gamas P."/>
            <person name="Carrere S."/>
        </authorList>
    </citation>
    <scope>NUCLEOTIDE SEQUENCE</scope>
    <source>
        <tissue evidence="5">Leaves</tissue>
    </source>
</reference>
<dbReference type="GO" id="GO:0005975">
    <property type="term" value="P:carbohydrate metabolic process"/>
    <property type="evidence" value="ECO:0007669"/>
    <property type="project" value="InterPro"/>
</dbReference>
<feature type="transmembrane region" description="Helical" evidence="3">
    <location>
        <begin position="278"/>
        <end position="299"/>
    </location>
</feature>
<evidence type="ECO:0000256" key="2">
    <source>
        <dbReference type="RuleBase" id="RU003690"/>
    </source>
</evidence>
<dbReference type="Gene3D" id="3.20.20.80">
    <property type="entry name" value="Glycosidases"/>
    <property type="match status" value="1"/>
</dbReference>
<dbReference type="EC" id="3.2.1.149" evidence="5"/>
<dbReference type="AlphaFoldDB" id="A0A396GVX5"/>
<dbReference type="SUPFAM" id="SSF51445">
    <property type="entry name" value="(Trans)glycosidases"/>
    <property type="match status" value="1"/>
</dbReference>
<dbReference type="InterPro" id="IPR017853">
    <property type="entry name" value="GH"/>
</dbReference>
<keyword evidence="3" id="KW-1133">Transmembrane helix</keyword>
<dbReference type="Gramene" id="rna39405">
    <property type="protein sequence ID" value="RHN45180.1"/>
    <property type="gene ID" value="gene39405"/>
</dbReference>
<keyword evidence="5" id="KW-0378">Hydrolase</keyword>
<dbReference type="GO" id="GO:0050535">
    <property type="term" value="F:beta-primeverosidase activity"/>
    <property type="evidence" value="ECO:0007669"/>
    <property type="project" value="UniProtKB-EC"/>
</dbReference>
<evidence type="ECO:0000313" key="5">
    <source>
        <dbReference type="EMBL" id="RHN45180.1"/>
    </source>
</evidence>
<accession>A0A396GVX5</accession>
<dbReference type="InterPro" id="IPR001360">
    <property type="entry name" value="Glyco_hydro_1"/>
</dbReference>
<evidence type="ECO:0000256" key="3">
    <source>
        <dbReference type="SAM" id="Phobius"/>
    </source>
</evidence>
<gene>
    <name evidence="5" type="ORF">MtrunA17_Chr7g0227561</name>
</gene>
<keyword evidence="4" id="KW-0732">Signal</keyword>
<proteinExistence type="inferred from homology"/>
<evidence type="ECO:0000256" key="1">
    <source>
        <dbReference type="ARBA" id="ARBA00010838"/>
    </source>
</evidence>
<keyword evidence="3" id="KW-0472">Membrane</keyword>
<dbReference type="EMBL" id="PSQE01000007">
    <property type="protein sequence ID" value="RHN45180.1"/>
    <property type="molecule type" value="Genomic_DNA"/>
</dbReference>
<sequence>MLSSLRFIMAILYIVFLHSNLSHARGFIGREYPISFKGFQNSSSIPKRASFPSNFIFGVGSSAMQIEGAAHEGGRGLGVWDDNVERHRATFVDGDKFSTLIEHYKRYKEDVQHLKHLGVDSYRMSISWSRVMPSIEPFVTIMHFDYPLALQQKFGGFLNRSIVHHYKDYCELLFKTYGDRVKHWTTFNEPTATPILHMHGIDNDAAERCQDTGKCSEAYTILHNYLICHAAAVKLYRQKFQATQGGEIGLVLQAQNFVPYSSKEEDVDAAQRLMDFTYGWLVQITFHMIITYFSCVNFFKNN</sequence>
<organism evidence="5">
    <name type="scientific">Medicago truncatula</name>
    <name type="common">Barrel medic</name>
    <name type="synonym">Medicago tribuloides</name>
    <dbReference type="NCBI Taxonomy" id="3880"/>
    <lineage>
        <taxon>Eukaryota</taxon>
        <taxon>Viridiplantae</taxon>
        <taxon>Streptophyta</taxon>
        <taxon>Embryophyta</taxon>
        <taxon>Tracheophyta</taxon>
        <taxon>Spermatophyta</taxon>
        <taxon>Magnoliopsida</taxon>
        <taxon>eudicotyledons</taxon>
        <taxon>Gunneridae</taxon>
        <taxon>Pentapetalae</taxon>
        <taxon>rosids</taxon>
        <taxon>fabids</taxon>
        <taxon>Fabales</taxon>
        <taxon>Fabaceae</taxon>
        <taxon>Papilionoideae</taxon>
        <taxon>50 kb inversion clade</taxon>
        <taxon>NPAAA clade</taxon>
        <taxon>Hologalegina</taxon>
        <taxon>IRL clade</taxon>
        <taxon>Trifolieae</taxon>
        <taxon>Medicago</taxon>
    </lineage>
</organism>
<comment type="caution">
    <text evidence="5">The sequence shown here is derived from an EMBL/GenBank/DDBJ whole genome shotgun (WGS) entry which is preliminary data.</text>
</comment>
<dbReference type="Proteomes" id="UP000265566">
    <property type="component" value="Chromosome 7"/>
</dbReference>
<name>A0A396GVX5_MEDTR</name>
<keyword evidence="3" id="KW-0812">Transmembrane</keyword>
<feature type="signal peptide" evidence="4">
    <location>
        <begin position="1"/>
        <end position="24"/>
    </location>
</feature>
<evidence type="ECO:0000256" key="4">
    <source>
        <dbReference type="SAM" id="SignalP"/>
    </source>
</evidence>
<comment type="similarity">
    <text evidence="1 2">Belongs to the glycosyl hydrolase 1 family.</text>
</comment>
<protein>
    <submittedName>
        <fullName evidence="5">Putative beta-primeverosidase</fullName>
        <ecNumber evidence="5">3.2.1.149</ecNumber>
    </submittedName>
</protein>
<dbReference type="PANTHER" id="PTHR10353:SF154">
    <property type="entry name" value="BETA-GLUCOSIDASE 9-RELATED"/>
    <property type="match status" value="1"/>
</dbReference>
<keyword evidence="5" id="KW-0326">Glycosidase</keyword>
<dbReference type="Pfam" id="PF00232">
    <property type="entry name" value="Glyco_hydro_1"/>
    <property type="match status" value="2"/>
</dbReference>
<dbReference type="PANTHER" id="PTHR10353">
    <property type="entry name" value="GLYCOSYL HYDROLASE"/>
    <property type="match status" value="1"/>
</dbReference>
<feature type="chain" id="PRO_5017448591" evidence="4">
    <location>
        <begin position="25"/>
        <end position="302"/>
    </location>
</feature>